<reference evidence="2" key="1">
    <citation type="journal article" date="2020" name="Nature">
        <title>Giant virus diversity and host interactions through global metagenomics.</title>
        <authorList>
            <person name="Schulz F."/>
            <person name="Roux S."/>
            <person name="Paez-Espino D."/>
            <person name="Jungbluth S."/>
            <person name="Walsh D.A."/>
            <person name="Denef V.J."/>
            <person name="McMahon K.D."/>
            <person name="Konstantinidis K.T."/>
            <person name="Eloe-Fadrosh E.A."/>
            <person name="Kyrpides N.C."/>
            <person name="Woyke T."/>
        </authorList>
    </citation>
    <scope>NUCLEOTIDE SEQUENCE</scope>
    <source>
        <strain evidence="2">GVMAG-M-3300027206-1</strain>
    </source>
</reference>
<name>A0A6C0JCU7_9ZZZZ</name>
<feature type="region of interest" description="Disordered" evidence="1">
    <location>
        <begin position="25"/>
        <end position="84"/>
    </location>
</feature>
<protein>
    <submittedName>
        <fullName evidence="2">Uncharacterized protein</fullName>
    </submittedName>
</protein>
<accession>A0A6C0JCU7</accession>
<evidence type="ECO:0000256" key="1">
    <source>
        <dbReference type="SAM" id="MobiDB-lite"/>
    </source>
</evidence>
<evidence type="ECO:0000313" key="2">
    <source>
        <dbReference type="EMBL" id="QHU03472.1"/>
    </source>
</evidence>
<sequence>MSYFCKPSRVQINCTHCYRPNIVVNTYSDSESDSDSEYDPRDSESDSDGSFVSEDESDTETEASVSEDEGSESESESDVDIREVKPYHGQGFRVYFDSVKDRRHFMRAFGFN</sequence>
<proteinExistence type="predicted"/>
<dbReference type="EMBL" id="MN740383">
    <property type="protein sequence ID" value="QHU03472.1"/>
    <property type="molecule type" value="Genomic_DNA"/>
</dbReference>
<organism evidence="2">
    <name type="scientific">viral metagenome</name>
    <dbReference type="NCBI Taxonomy" id="1070528"/>
    <lineage>
        <taxon>unclassified sequences</taxon>
        <taxon>metagenomes</taxon>
        <taxon>organismal metagenomes</taxon>
    </lineage>
</organism>
<feature type="compositionally biased region" description="Acidic residues" evidence="1">
    <location>
        <begin position="53"/>
        <end position="78"/>
    </location>
</feature>
<dbReference type="AlphaFoldDB" id="A0A6C0JCU7"/>